<proteinExistence type="predicted"/>
<evidence type="ECO:0000313" key="1">
    <source>
        <dbReference type="EMBL" id="NLD25274.1"/>
    </source>
</evidence>
<dbReference type="EMBL" id="JAAZBX010000003">
    <property type="protein sequence ID" value="NLD25274.1"/>
    <property type="molecule type" value="Genomic_DNA"/>
</dbReference>
<evidence type="ECO:0000313" key="2">
    <source>
        <dbReference type="Proteomes" id="UP000545876"/>
    </source>
</evidence>
<dbReference type="Proteomes" id="UP000545876">
    <property type="component" value="Unassembled WGS sequence"/>
</dbReference>
<name>A0A847D0M0_9BACT</name>
<dbReference type="AlphaFoldDB" id="A0A847D0M0"/>
<protein>
    <submittedName>
        <fullName evidence="1">Uncharacterized protein</fullName>
    </submittedName>
</protein>
<comment type="caution">
    <text evidence="1">The sequence shown here is derived from an EMBL/GenBank/DDBJ whole genome shotgun (WGS) entry which is preliminary data.</text>
</comment>
<gene>
    <name evidence="1" type="ORF">GX656_01375</name>
</gene>
<sequence length="408" mass="46368">LRAYGPYPNKEEMFNNQNPRYSPVCYQLEVGDNISVELDEDESIPLGEYEFPSLSKYSLESIENINEKNIIKTEQNTLIYFIPLDLNNDIVDSSEVKQFVVKPGMNFEVAQKRVLIDKEGNKIEIQLLGNTFGGKNFVAAILTGIEKKGFERSSLVSNNSEEIEDVSTYIVTKDSVYPNKILNILKAFGYLTDVGQLKKDEIYYYLSIIGLDNREMLKSYEDGRNSGGSVVTAGGVCATATALSSLLYHVEGVEIYPLGVGRWTHPGPYAQGPFSPYWKEVDATVAYNREAGMRFDFIWKMNRNGYIKIDPQIFPTDVDFSATDEDGLGHISDVNAIISLGFTEDEPIGQKEDLQALWETYFKYRESKHEQPLPMQNELKESSYSQTEDVRRAMELLYLMKEPEESQH</sequence>
<accession>A0A847D0M0</accession>
<feature type="non-terminal residue" evidence="1">
    <location>
        <position position="1"/>
    </location>
</feature>
<reference evidence="1 2" key="1">
    <citation type="journal article" date="2020" name="Biotechnol. Biofuels">
        <title>New insights from the biogas microbiome by comprehensive genome-resolved metagenomics of nearly 1600 species originating from multiple anaerobic digesters.</title>
        <authorList>
            <person name="Campanaro S."/>
            <person name="Treu L."/>
            <person name="Rodriguez-R L.M."/>
            <person name="Kovalovszki A."/>
            <person name="Ziels R.M."/>
            <person name="Maus I."/>
            <person name="Zhu X."/>
            <person name="Kougias P.G."/>
            <person name="Basile A."/>
            <person name="Luo G."/>
            <person name="Schluter A."/>
            <person name="Konstantinidis K.T."/>
            <person name="Angelidaki I."/>
        </authorList>
    </citation>
    <scope>NUCLEOTIDE SEQUENCE [LARGE SCALE GENOMIC DNA]</scope>
    <source>
        <strain evidence="1">AS06rmzACSIP_65</strain>
    </source>
</reference>
<organism evidence="1 2">
    <name type="scientific">Candidatus Dojkabacteria bacterium</name>
    <dbReference type="NCBI Taxonomy" id="2099670"/>
    <lineage>
        <taxon>Bacteria</taxon>
        <taxon>Candidatus Dojkabacteria</taxon>
    </lineage>
</organism>